<dbReference type="GO" id="GO:0004190">
    <property type="term" value="F:aspartic-type endopeptidase activity"/>
    <property type="evidence" value="ECO:0007669"/>
    <property type="project" value="InterPro"/>
</dbReference>
<gene>
    <name evidence="1" type="ORF">BG60_19025</name>
</gene>
<dbReference type="PROSITE" id="PS00141">
    <property type="entry name" value="ASP_PROTEASE"/>
    <property type="match status" value="1"/>
</dbReference>
<comment type="caution">
    <text evidence="1">The sequence shown here is derived from an EMBL/GenBank/DDBJ whole genome shotgun (WGS) entry which is preliminary data.</text>
</comment>
<dbReference type="InterPro" id="IPR036034">
    <property type="entry name" value="PDZ_sf"/>
</dbReference>
<reference evidence="1 2" key="1">
    <citation type="submission" date="2014-03" db="EMBL/GenBank/DDBJ databases">
        <title>Draft Genome Sequences of Four Burkholderia Strains.</title>
        <authorList>
            <person name="Liu X.Y."/>
            <person name="Li C.X."/>
            <person name="Xu J.H."/>
        </authorList>
    </citation>
    <scope>NUCLEOTIDE SEQUENCE [LARGE SCALE GENOMIC DNA]</scope>
    <source>
        <strain evidence="1 2">OP-1</strain>
    </source>
</reference>
<dbReference type="GO" id="GO:0006508">
    <property type="term" value="P:proteolysis"/>
    <property type="evidence" value="ECO:0007669"/>
    <property type="project" value="InterPro"/>
</dbReference>
<dbReference type="EMBL" id="JFHD01000029">
    <property type="protein sequence ID" value="KDR27026.1"/>
    <property type="molecule type" value="Genomic_DNA"/>
</dbReference>
<name>A0A656QH96_9BURK</name>
<sequence>MLAGCNGRHDDMPAAADDVPVLSVPLKRDGHWLLEARSADGKSVRVLLDTGATLNVLDRRGRLAAVPMTPAAEAVFLRNGLLSEPVGDRAVTSGTASDTMRMELGTSPAIRLDGWSIPAGGPVLIGDMARLSSVYERPFDGIIGMESMRNLTWRADYVAGRLSAYAGEAPAHAWQQCAFMTLDAAQRTPLIELRLRDEPLPFLLDTGDNGDVALPQETFDAIAEAQWFERINTTFSYDATDRFTPNQQGLIAGFAIGQKALPKLTVLAGSPTPRIGQGLLEKMDRFEMDFRHYRFCFDLPDTPKDSTPSIIGAGLQRAGDRYRVAALAPDGRLAASGIEIGDRVVMVERTSVATLKFVRLLELLNAAATGEVTIERGKRTLVIKLRAI</sequence>
<evidence type="ECO:0000313" key="1">
    <source>
        <dbReference type="EMBL" id="KDR27026.1"/>
    </source>
</evidence>
<dbReference type="Proteomes" id="UP000027451">
    <property type="component" value="Unassembled WGS sequence"/>
</dbReference>
<organism evidence="1 2">
    <name type="scientific">Caballeronia zhejiangensis</name>
    <dbReference type="NCBI Taxonomy" id="871203"/>
    <lineage>
        <taxon>Bacteria</taxon>
        <taxon>Pseudomonadati</taxon>
        <taxon>Pseudomonadota</taxon>
        <taxon>Betaproteobacteria</taxon>
        <taxon>Burkholderiales</taxon>
        <taxon>Burkholderiaceae</taxon>
        <taxon>Caballeronia</taxon>
    </lineage>
</organism>
<evidence type="ECO:0008006" key="3">
    <source>
        <dbReference type="Google" id="ProtNLM"/>
    </source>
</evidence>
<keyword evidence="2" id="KW-1185">Reference proteome</keyword>
<accession>A0A656QH96</accession>
<dbReference type="SUPFAM" id="SSF50156">
    <property type="entry name" value="PDZ domain-like"/>
    <property type="match status" value="1"/>
</dbReference>
<dbReference type="Gene3D" id="2.30.42.10">
    <property type="match status" value="1"/>
</dbReference>
<dbReference type="InterPro" id="IPR001969">
    <property type="entry name" value="Aspartic_peptidase_AS"/>
</dbReference>
<dbReference type="Gene3D" id="2.40.70.10">
    <property type="entry name" value="Acid Proteases"/>
    <property type="match status" value="1"/>
</dbReference>
<protein>
    <recommendedName>
        <fullName evidence="3">PDZ domain-containing protein</fullName>
    </recommendedName>
</protein>
<dbReference type="AlphaFoldDB" id="A0A656QH96"/>
<dbReference type="InterPro" id="IPR021109">
    <property type="entry name" value="Peptidase_aspartic_dom_sf"/>
</dbReference>
<evidence type="ECO:0000313" key="2">
    <source>
        <dbReference type="Proteomes" id="UP000027451"/>
    </source>
</evidence>
<proteinExistence type="predicted"/>